<dbReference type="Proteomes" id="UP001159363">
    <property type="component" value="Chromosome 3"/>
</dbReference>
<keyword evidence="3" id="KW-1185">Reference proteome</keyword>
<feature type="region of interest" description="Disordered" evidence="1">
    <location>
        <begin position="139"/>
        <end position="166"/>
    </location>
</feature>
<dbReference type="EMBL" id="JARBHB010000003">
    <property type="protein sequence ID" value="KAJ8888042.1"/>
    <property type="molecule type" value="Genomic_DNA"/>
</dbReference>
<evidence type="ECO:0000313" key="3">
    <source>
        <dbReference type="Proteomes" id="UP001159363"/>
    </source>
</evidence>
<feature type="region of interest" description="Disordered" evidence="1">
    <location>
        <begin position="1"/>
        <end position="53"/>
    </location>
</feature>
<evidence type="ECO:0000256" key="1">
    <source>
        <dbReference type="SAM" id="MobiDB-lite"/>
    </source>
</evidence>
<feature type="compositionally biased region" description="Basic and acidic residues" evidence="1">
    <location>
        <begin position="33"/>
        <end position="46"/>
    </location>
</feature>
<feature type="region of interest" description="Disordered" evidence="1">
    <location>
        <begin position="191"/>
        <end position="217"/>
    </location>
</feature>
<name>A0ABQ9HUH0_9NEOP</name>
<accession>A0ABQ9HUH0</accession>
<reference evidence="2 3" key="1">
    <citation type="submission" date="2023-02" db="EMBL/GenBank/DDBJ databases">
        <title>LHISI_Scaffold_Assembly.</title>
        <authorList>
            <person name="Stuart O.P."/>
            <person name="Cleave R."/>
            <person name="Magrath M.J.L."/>
            <person name="Mikheyev A.S."/>
        </authorList>
    </citation>
    <scope>NUCLEOTIDE SEQUENCE [LARGE SCALE GENOMIC DNA]</scope>
    <source>
        <strain evidence="2">Daus_M_001</strain>
        <tissue evidence="2">Leg muscle</tissue>
    </source>
</reference>
<sequence>MATLRFHPHPPPLINTFTPKSPAPVTVRSSGRPRNERAGETGDPRENSPTSDIVRHDSHIRKCRATPPGIEPGSPWWEATEPRGFRHTLRSWQALVAPGESSAFDYSRMRLAQFAIVHSRRAISCDNIAALLHARIKPIDRHSPPSSKNHQQPLDDTVTHIKGPHRHYARRTKLARKLFVKQFFSYGTLSANQRPETTSPYESPANTDSSMPSNSLSCRSQRLAPATELTPSTLCACCYSRQVSGVVVRLLACHPGELARFLAGNSRIFTRRNRAGRCHWSTSCLEDLLFLPLLHSEGAPYLPRVTLIGSRDLEIKAVSEFAWSTYLCVPVPGRDAVRAVRTASELERASQKESSDTHETYYDRVKRCRERKINIKASERVNVDVFKQNKRSCPQHRLTPCLSLLGRHKNVKSPLKVTFRQVADVHTPHRLHVEAKRQVATRVIVSLIAHKARSEYMHALSRARYFTACRTLLLHVEAKRQVATRVIVSLIAHKRHCGMGSSANVGPLLPEKGLHWPTVVRQVGGSACQLKAVHNRQIPVGLATLRPVLIKPRERRGVDLVGGWWGEEFPGKLLGDSRWPLRGGKTSYTLLSQRPAPATTVLLLVPL</sequence>
<feature type="compositionally biased region" description="Polar residues" evidence="1">
    <location>
        <begin position="144"/>
        <end position="154"/>
    </location>
</feature>
<comment type="caution">
    <text evidence="2">The sequence shown here is derived from an EMBL/GenBank/DDBJ whole genome shotgun (WGS) entry which is preliminary data.</text>
</comment>
<organism evidence="2 3">
    <name type="scientific">Dryococelus australis</name>
    <dbReference type="NCBI Taxonomy" id="614101"/>
    <lineage>
        <taxon>Eukaryota</taxon>
        <taxon>Metazoa</taxon>
        <taxon>Ecdysozoa</taxon>
        <taxon>Arthropoda</taxon>
        <taxon>Hexapoda</taxon>
        <taxon>Insecta</taxon>
        <taxon>Pterygota</taxon>
        <taxon>Neoptera</taxon>
        <taxon>Polyneoptera</taxon>
        <taxon>Phasmatodea</taxon>
        <taxon>Verophasmatodea</taxon>
        <taxon>Anareolatae</taxon>
        <taxon>Phasmatidae</taxon>
        <taxon>Eurycanthinae</taxon>
        <taxon>Dryococelus</taxon>
    </lineage>
</organism>
<proteinExistence type="predicted"/>
<gene>
    <name evidence="2" type="ORF">PR048_007527</name>
</gene>
<protein>
    <submittedName>
        <fullName evidence="2">Uncharacterized protein</fullName>
    </submittedName>
</protein>
<evidence type="ECO:0000313" key="2">
    <source>
        <dbReference type="EMBL" id="KAJ8888042.1"/>
    </source>
</evidence>